<dbReference type="RefSeq" id="WP_014405892.1">
    <property type="nucleotide sequence ID" value="NC_017034.1"/>
</dbReference>
<evidence type="ECO:0000313" key="2">
    <source>
        <dbReference type="EMBL" id="AFD00055.1"/>
    </source>
</evidence>
<accession>H8I9L0</accession>
<dbReference type="EMBL" id="CP003243">
    <property type="protein sequence ID" value="AFD00055.1"/>
    <property type="molecule type" value="Genomic_DNA"/>
</dbReference>
<protein>
    <submittedName>
        <fullName evidence="2">Small hydrophilic plant seed protein</fullName>
    </submittedName>
</protein>
<evidence type="ECO:0000313" key="3">
    <source>
        <dbReference type="Proteomes" id="UP000005233"/>
    </source>
</evidence>
<gene>
    <name evidence="2" type="ordered locus">Mtc_1301</name>
</gene>
<name>H8I9L0_METCZ</name>
<dbReference type="STRING" id="1041930.Mtc_1301"/>
<evidence type="ECO:0000256" key="1">
    <source>
        <dbReference type="SAM" id="MobiDB-lite"/>
    </source>
</evidence>
<dbReference type="KEGG" id="mez:Mtc_1301"/>
<feature type="region of interest" description="Disordered" evidence="1">
    <location>
        <begin position="1"/>
        <end position="30"/>
    </location>
</feature>
<dbReference type="AlphaFoldDB" id="H8I9L0"/>
<organism evidence="2 3">
    <name type="scientific">Methanocella conradii (strain DSM 24694 / JCM 17849 / CGMCC 1.5162 / HZ254)</name>
    <dbReference type="NCBI Taxonomy" id="1041930"/>
    <lineage>
        <taxon>Archaea</taxon>
        <taxon>Methanobacteriati</taxon>
        <taxon>Methanobacteriota</taxon>
        <taxon>Stenosarchaea group</taxon>
        <taxon>Methanomicrobia</taxon>
        <taxon>Methanocellales</taxon>
        <taxon>Methanocellaceae</taxon>
        <taxon>Methanocella</taxon>
    </lineage>
</organism>
<dbReference type="HOGENOM" id="CLU_207583_0_0_2"/>
<sequence>MARSEERGEMTVREAGRKGGETTKRTHGHDFYVQIGHKGGQKVRDLIQRAKSSEQT</sequence>
<proteinExistence type="predicted"/>
<reference evidence="2 3" key="1">
    <citation type="journal article" date="2012" name="J. Bacteriol.">
        <title>Complete genome sequence of a thermophilic methanogen, Methanocella conradii HZ254, isolated from Chinese rice field soil.</title>
        <authorList>
            <person name="Lu Z."/>
            <person name="Lu Y."/>
        </authorList>
    </citation>
    <scope>NUCLEOTIDE SEQUENCE [LARGE SCALE GENOMIC DNA]</scope>
    <source>
        <strain evidence="3">DSM 24694 / JCM 17849 / CGMCC 1.5162 / HZ254</strain>
    </source>
</reference>
<keyword evidence="3" id="KW-1185">Reference proteome</keyword>
<dbReference type="eggNOG" id="arCOG10928">
    <property type="taxonomic scope" value="Archaea"/>
</dbReference>
<dbReference type="OrthoDB" id="144812at2157"/>
<dbReference type="Proteomes" id="UP000005233">
    <property type="component" value="Chromosome"/>
</dbReference>
<dbReference type="GeneID" id="11971428"/>